<protein>
    <submittedName>
        <fullName evidence="1">Uncharacterized protein</fullName>
    </submittedName>
</protein>
<dbReference type="Proteomes" id="UP000315295">
    <property type="component" value="Unassembled WGS sequence"/>
</dbReference>
<organism evidence="1 2">
    <name type="scientific">Malus baccata</name>
    <name type="common">Siberian crab apple</name>
    <name type="synonym">Pyrus baccata</name>
    <dbReference type="NCBI Taxonomy" id="106549"/>
    <lineage>
        <taxon>Eukaryota</taxon>
        <taxon>Viridiplantae</taxon>
        <taxon>Streptophyta</taxon>
        <taxon>Embryophyta</taxon>
        <taxon>Tracheophyta</taxon>
        <taxon>Spermatophyta</taxon>
        <taxon>Magnoliopsida</taxon>
        <taxon>eudicotyledons</taxon>
        <taxon>Gunneridae</taxon>
        <taxon>Pentapetalae</taxon>
        <taxon>rosids</taxon>
        <taxon>fabids</taxon>
        <taxon>Rosales</taxon>
        <taxon>Rosaceae</taxon>
        <taxon>Amygdaloideae</taxon>
        <taxon>Maleae</taxon>
        <taxon>Malus</taxon>
    </lineage>
</organism>
<dbReference type="EMBL" id="VIEB01001239">
    <property type="protein sequence ID" value="TQD73886.1"/>
    <property type="molecule type" value="Genomic_DNA"/>
</dbReference>
<gene>
    <name evidence="1" type="ORF">C1H46_040588</name>
</gene>
<evidence type="ECO:0000313" key="1">
    <source>
        <dbReference type="EMBL" id="TQD73886.1"/>
    </source>
</evidence>
<comment type="caution">
    <text evidence="1">The sequence shown here is derived from an EMBL/GenBank/DDBJ whole genome shotgun (WGS) entry which is preliminary data.</text>
</comment>
<keyword evidence="2" id="KW-1185">Reference proteome</keyword>
<name>A0A540KI34_MALBA</name>
<reference evidence="1 2" key="1">
    <citation type="journal article" date="2019" name="G3 (Bethesda)">
        <title>Sequencing of a Wild Apple (Malus baccata) Genome Unravels the Differences Between Cultivated and Wild Apple Species Regarding Disease Resistance and Cold Tolerance.</title>
        <authorList>
            <person name="Chen X."/>
        </authorList>
    </citation>
    <scope>NUCLEOTIDE SEQUENCE [LARGE SCALE GENOMIC DNA]</scope>
    <source>
        <strain evidence="2">cv. Shandingzi</strain>
        <tissue evidence="1">Leaves</tissue>
    </source>
</reference>
<sequence>MSRISSPIVEIETQANREFFDYFLATRQTIETQDHCHWTRIEGGNKARSLTTSAHMVPAGNKALSLFTNILGRRG</sequence>
<dbReference type="AlphaFoldDB" id="A0A540KI34"/>
<accession>A0A540KI34</accession>
<evidence type="ECO:0000313" key="2">
    <source>
        <dbReference type="Proteomes" id="UP000315295"/>
    </source>
</evidence>
<proteinExistence type="predicted"/>